<accession>M2ZJQ4</accession>
<evidence type="ECO:0000259" key="1">
    <source>
        <dbReference type="Pfam" id="PF12728"/>
    </source>
</evidence>
<reference evidence="2 3" key="1">
    <citation type="journal article" date="2014" name="Genome Announc.">
        <title>Draft Genome Sequence of Magnetospirillum sp. Strain SO-1, a Freshwater Magnetotactic Bacterium Isolated from the Ol'khovka River, Russia.</title>
        <authorList>
            <person name="Grouzdev D.S."/>
            <person name="Dziuba M.V."/>
            <person name="Sukhacheva M.S."/>
            <person name="Mardanov A.V."/>
            <person name="Beletskiy A.V."/>
            <person name="Kuznetsov B.B."/>
            <person name="Skryabin K.G."/>
        </authorList>
    </citation>
    <scope>NUCLEOTIDE SEQUENCE [LARGE SCALE GENOMIC DNA]</scope>
    <source>
        <strain evidence="2 3">SO-1</strain>
    </source>
</reference>
<evidence type="ECO:0000313" key="3">
    <source>
        <dbReference type="Proteomes" id="UP000011744"/>
    </source>
</evidence>
<comment type="caution">
    <text evidence="2">The sequence shown here is derived from an EMBL/GenBank/DDBJ whole genome shotgun (WGS) entry which is preliminary data.</text>
</comment>
<dbReference type="PATRIC" id="fig|1244869.3.peg.4477"/>
<dbReference type="OrthoDB" id="3234977at2"/>
<dbReference type="RefSeq" id="WP_008622632.1">
    <property type="nucleotide sequence ID" value="NZ_AONQ01000153.1"/>
</dbReference>
<dbReference type="AlphaFoldDB" id="M2ZJQ4"/>
<dbReference type="Pfam" id="PF12728">
    <property type="entry name" value="HTH_17"/>
    <property type="match status" value="1"/>
</dbReference>
<protein>
    <recommendedName>
        <fullName evidence="1">Helix-turn-helix domain-containing protein</fullName>
    </recommendedName>
</protein>
<evidence type="ECO:0000313" key="2">
    <source>
        <dbReference type="EMBL" id="EME67542.1"/>
    </source>
</evidence>
<keyword evidence="3" id="KW-1185">Reference proteome</keyword>
<dbReference type="Proteomes" id="UP000011744">
    <property type="component" value="Unassembled WGS sequence"/>
</dbReference>
<dbReference type="NCBIfam" id="NF040990">
    <property type="entry name" value="MamR"/>
    <property type="match status" value="1"/>
</dbReference>
<gene>
    <name evidence="2" type="ORF">H261_22985</name>
</gene>
<feature type="domain" description="Helix-turn-helix" evidence="1">
    <location>
        <begin position="37"/>
        <end position="84"/>
    </location>
</feature>
<name>M2ZJQ4_9PROT</name>
<proteinExistence type="predicted"/>
<dbReference type="STRING" id="1244869.H261_22985"/>
<dbReference type="InterPro" id="IPR041657">
    <property type="entry name" value="HTH_17"/>
</dbReference>
<dbReference type="EMBL" id="AONQ01000153">
    <property type="protein sequence ID" value="EME67542.1"/>
    <property type="molecule type" value="Genomic_DNA"/>
</dbReference>
<sequence>MIWTAVIKGSALVTFVQGAMVLVDKIFGEEILPHRIYSSAEASQLLGMDRLEVLGLIRSGTIKAKKVGDNYRILGSNLVDYMNR</sequence>
<organism evidence="2 3">
    <name type="scientific">Paramagnetospirillum caucaseum</name>
    <dbReference type="NCBI Taxonomy" id="1244869"/>
    <lineage>
        <taxon>Bacteria</taxon>
        <taxon>Pseudomonadati</taxon>
        <taxon>Pseudomonadota</taxon>
        <taxon>Alphaproteobacteria</taxon>
        <taxon>Rhodospirillales</taxon>
        <taxon>Magnetospirillaceae</taxon>
        <taxon>Paramagnetospirillum</taxon>
    </lineage>
</organism>